<dbReference type="SUPFAM" id="SSF56349">
    <property type="entry name" value="DNA breaking-rejoining enzymes"/>
    <property type="match status" value="1"/>
</dbReference>
<evidence type="ECO:0000256" key="1">
    <source>
        <dbReference type="ARBA" id="ARBA00023172"/>
    </source>
</evidence>
<dbReference type="CDD" id="cd01189">
    <property type="entry name" value="INT_ICEBs1_C_like"/>
    <property type="match status" value="1"/>
</dbReference>
<accession>A0A1V0UXR1</accession>
<dbReference type="PROSITE" id="PS51898">
    <property type="entry name" value="TYR_RECOMBINASE"/>
    <property type="match status" value="1"/>
</dbReference>
<dbReference type="AlphaFoldDB" id="A0A1V0UXR1"/>
<dbReference type="PANTHER" id="PTHR30349:SF64">
    <property type="entry name" value="PROPHAGE INTEGRASE INTD-RELATED"/>
    <property type="match status" value="1"/>
</dbReference>
<name>A0A1V0UXR1_9BACL</name>
<sequence length="287" mass="33001">MKFISAEFMLATLNPSSKCFDEHGGIQMASIRKRGTNSYLLTVELGYDAQGKRVIKDNPMNGVKKPKEKATREIEVYDEHEVQQLTNALEKEPLRFKVLVMLALITGMRRGELVGLEWKHVDLNEGIIHIKQSIPIAADGVPVIKTSKTKNSVRQISLPASMVDLLKKYRVHYLQEKMKLLDRWDEGNEEKREFVFSNPDGKPIYFSRPTKWWIAFLEKNNLRKIRFHDLRHTSATLLINQGVHAKIISVRLGHADISTTMNVYRHALWSADKIAAEKFDHLLKNSN</sequence>
<dbReference type="PANTHER" id="PTHR30349">
    <property type="entry name" value="PHAGE INTEGRASE-RELATED"/>
    <property type="match status" value="1"/>
</dbReference>
<proteinExistence type="predicted"/>
<dbReference type="GO" id="GO:0015074">
    <property type="term" value="P:DNA integration"/>
    <property type="evidence" value="ECO:0007669"/>
    <property type="project" value="InterPro"/>
</dbReference>
<dbReference type="Gene3D" id="1.10.443.10">
    <property type="entry name" value="Intergrase catalytic core"/>
    <property type="match status" value="1"/>
</dbReference>
<dbReference type="InterPro" id="IPR011010">
    <property type="entry name" value="DNA_brk_join_enz"/>
</dbReference>
<dbReference type="Proteomes" id="UP000192727">
    <property type="component" value="Chromosome"/>
</dbReference>
<dbReference type="GO" id="GO:0003677">
    <property type="term" value="F:DNA binding"/>
    <property type="evidence" value="ECO:0007669"/>
    <property type="project" value="InterPro"/>
</dbReference>
<dbReference type="EMBL" id="CP020557">
    <property type="protein sequence ID" value="ARF69858.1"/>
    <property type="molecule type" value="Genomic_DNA"/>
</dbReference>
<reference evidence="3 4" key="1">
    <citation type="submission" date="2017-03" db="EMBL/GenBank/DDBJ databases">
        <title>Paenibacillus larvae genome sequencing.</title>
        <authorList>
            <person name="Dingman D.W."/>
        </authorList>
    </citation>
    <scope>NUCLEOTIDE SEQUENCE [LARGE SCALE GENOMIC DNA]</scope>
    <source>
        <strain evidence="3 4">SAG 10367</strain>
    </source>
</reference>
<dbReference type="InterPro" id="IPR050090">
    <property type="entry name" value="Tyrosine_recombinase_XerCD"/>
</dbReference>
<gene>
    <name evidence="3" type="ORF">B7C51_21480</name>
</gene>
<evidence type="ECO:0000313" key="4">
    <source>
        <dbReference type="Proteomes" id="UP000192727"/>
    </source>
</evidence>
<feature type="domain" description="Tyr recombinase" evidence="2">
    <location>
        <begin position="72"/>
        <end position="279"/>
    </location>
</feature>
<evidence type="ECO:0000259" key="2">
    <source>
        <dbReference type="PROSITE" id="PS51898"/>
    </source>
</evidence>
<dbReference type="InterPro" id="IPR013762">
    <property type="entry name" value="Integrase-like_cat_sf"/>
</dbReference>
<keyword evidence="1" id="KW-0233">DNA recombination</keyword>
<evidence type="ECO:0000313" key="3">
    <source>
        <dbReference type="EMBL" id="ARF69858.1"/>
    </source>
</evidence>
<dbReference type="Pfam" id="PF00589">
    <property type="entry name" value="Phage_integrase"/>
    <property type="match status" value="1"/>
</dbReference>
<organism evidence="3 4">
    <name type="scientific">Paenibacillus larvae subsp. pulvifaciens</name>
    <dbReference type="NCBI Taxonomy" id="1477"/>
    <lineage>
        <taxon>Bacteria</taxon>
        <taxon>Bacillati</taxon>
        <taxon>Bacillota</taxon>
        <taxon>Bacilli</taxon>
        <taxon>Bacillales</taxon>
        <taxon>Paenibacillaceae</taxon>
        <taxon>Paenibacillus</taxon>
    </lineage>
</organism>
<dbReference type="GO" id="GO:0006310">
    <property type="term" value="P:DNA recombination"/>
    <property type="evidence" value="ECO:0007669"/>
    <property type="project" value="UniProtKB-KW"/>
</dbReference>
<dbReference type="InterPro" id="IPR002104">
    <property type="entry name" value="Integrase_catalytic"/>
</dbReference>
<protein>
    <recommendedName>
        <fullName evidence="2">Tyr recombinase domain-containing protein</fullName>
    </recommendedName>
</protein>